<keyword evidence="3" id="KW-0813">Transport</keyword>
<proteinExistence type="inferred from homology"/>
<reference evidence="6 7" key="1">
    <citation type="journal article" date="2008" name="Nature">
        <title>The genome of the model beetle and pest Tribolium castaneum.</title>
        <authorList>
            <consortium name="Tribolium Genome Sequencing Consortium"/>
            <person name="Richards S."/>
            <person name="Gibbs R.A."/>
            <person name="Weinstock G.M."/>
            <person name="Brown S.J."/>
            <person name="Denell R."/>
            <person name="Beeman R.W."/>
            <person name="Gibbs R."/>
            <person name="Beeman R.W."/>
            <person name="Brown S.J."/>
            <person name="Bucher G."/>
            <person name="Friedrich M."/>
            <person name="Grimmelikhuijzen C.J."/>
            <person name="Klingler M."/>
            <person name="Lorenzen M."/>
            <person name="Richards S."/>
            <person name="Roth S."/>
            <person name="Schroder R."/>
            <person name="Tautz D."/>
            <person name="Zdobnov E.M."/>
            <person name="Muzny D."/>
            <person name="Gibbs R.A."/>
            <person name="Weinstock G.M."/>
            <person name="Attaway T."/>
            <person name="Bell S."/>
            <person name="Buhay C.J."/>
            <person name="Chandrabose M.N."/>
            <person name="Chavez D."/>
            <person name="Clerk-Blankenburg K.P."/>
            <person name="Cree A."/>
            <person name="Dao M."/>
            <person name="Davis C."/>
            <person name="Chacko J."/>
            <person name="Dinh H."/>
            <person name="Dugan-Rocha S."/>
            <person name="Fowler G."/>
            <person name="Garner T.T."/>
            <person name="Garnes J."/>
            <person name="Gnirke A."/>
            <person name="Hawes A."/>
            <person name="Hernandez J."/>
            <person name="Hines S."/>
            <person name="Holder M."/>
            <person name="Hume J."/>
            <person name="Jhangiani S.N."/>
            <person name="Joshi V."/>
            <person name="Khan Z.M."/>
            <person name="Jackson L."/>
            <person name="Kovar C."/>
            <person name="Kowis A."/>
            <person name="Lee S."/>
            <person name="Lewis L.R."/>
            <person name="Margolis J."/>
            <person name="Morgan M."/>
            <person name="Nazareth L.V."/>
            <person name="Nguyen N."/>
            <person name="Okwuonu G."/>
            <person name="Parker D."/>
            <person name="Richards S."/>
            <person name="Ruiz S.J."/>
            <person name="Santibanez J."/>
            <person name="Savard J."/>
            <person name="Scherer S.E."/>
            <person name="Schneider B."/>
            <person name="Sodergren E."/>
            <person name="Tautz D."/>
            <person name="Vattahil S."/>
            <person name="Villasana D."/>
            <person name="White C.S."/>
            <person name="Wright R."/>
            <person name="Park Y."/>
            <person name="Beeman R.W."/>
            <person name="Lord J."/>
            <person name="Oppert B."/>
            <person name="Lorenzen M."/>
            <person name="Brown S."/>
            <person name="Wang L."/>
            <person name="Savard J."/>
            <person name="Tautz D."/>
            <person name="Richards S."/>
            <person name="Weinstock G."/>
            <person name="Gibbs R.A."/>
            <person name="Liu Y."/>
            <person name="Worley K."/>
            <person name="Weinstock G."/>
            <person name="Elsik C.G."/>
            <person name="Reese J.T."/>
            <person name="Elhaik E."/>
            <person name="Landan G."/>
            <person name="Graur D."/>
            <person name="Arensburger P."/>
            <person name="Atkinson P."/>
            <person name="Beeman R.W."/>
            <person name="Beidler J."/>
            <person name="Brown S.J."/>
            <person name="Demuth J.P."/>
            <person name="Drury D.W."/>
            <person name="Du Y.Z."/>
            <person name="Fujiwara H."/>
            <person name="Lorenzen M."/>
            <person name="Maselli V."/>
            <person name="Osanai M."/>
            <person name="Park Y."/>
            <person name="Robertson H.M."/>
            <person name="Tu Z."/>
            <person name="Wang J.J."/>
            <person name="Wang S."/>
            <person name="Richards S."/>
            <person name="Song H."/>
            <person name="Zhang L."/>
            <person name="Sodergren E."/>
            <person name="Werner D."/>
            <person name="Stanke M."/>
            <person name="Morgenstern B."/>
            <person name="Solovyev V."/>
            <person name="Kosarev P."/>
            <person name="Brown G."/>
            <person name="Chen H.C."/>
            <person name="Ermolaeva O."/>
            <person name="Hlavina W."/>
            <person name="Kapustin Y."/>
            <person name="Kiryutin B."/>
            <person name="Kitts P."/>
            <person name="Maglott D."/>
            <person name="Pruitt K."/>
            <person name="Sapojnikov V."/>
            <person name="Souvorov A."/>
            <person name="Mackey A.J."/>
            <person name="Waterhouse R.M."/>
            <person name="Wyder S."/>
            <person name="Zdobnov E.M."/>
            <person name="Zdobnov E.M."/>
            <person name="Wyder S."/>
            <person name="Kriventseva E.V."/>
            <person name="Kadowaki T."/>
            <person name="Bork P."/>
            <person name="Aranda M."/>
            <person name="Bao R."/>
            <person name="Beermann A."/>
            <person name="Berns N."/>
            <person name="Bolognesi R."/>
            <person name="Bonneton F."/>
            <person name="Bopp D."/>
            <person name="Brown S.J."/>
            <person name="Bucher G."/>
            <person name="Butts T."/>
            <person name="Chaumot A."/>
            <person name="Denell R.E."/>
            <person name="Ferrier D.E."/>
            <person name="Friedrich M."/>
            <person name="Gordon C.M."/>
            <person name="Jindra M."/>
            <person name="Klingler M."/>
            <person name="Lan Q."/>
            <person name="Lattorff H.M."/>
            <person name="Laudet V."/>
            <person name="von Levetsow C."/>
            <person name="Liu Z."/>
            <person name="Lutz R."/>
            <person name="Lynch J.A."/>
            <person name="da Fonseca R.N."/>
            <person name="Posnien N."/>
            <person name="Reuter R."/>
            <person name="Roth S."/>
            <person name="Savard J."/>
            <person name="Schinko J.B."/>
            <person name="Schmitt C."/>
            <person name="Schoppmeier M."/>
            <person name="Schroder R."/>
            <person name="Shippy T.D."/>
            <person name="Simonnet F."/>
            <person name="Marques-Souza H."/>
            <person name="Tautz D."/>
            <person name="Tomoyasu Y."/>
            <person name="Trauner J."/>
            <person name="Van der Zee M."/>
            <person name="Vervoort M."/>
            <person name="Wittkopp N."/>
            <person name="Wimmer E.A."/>
            <person name="Yang X."/>
            <person name="Jones A.K."/>
            <person name="Sattelle D.B."/>
            <person name="Ebert P.R."/>
            <person name="Nelson D."/>
            <person name="Scott J.G."/>
            <person name="Beeman R.W."/>
            <person name="Muthukrishnan S."/>
            <person name="Kramer K.J."/>
            <person name="Arakane Y."/>
            <person name="Beeman R.W."/>
            <person name="Zhu Q."/>
            <person name="Hogenkamp D."/>
            <person name="Dixit R."/>
            <person name="Oppert B."/>
            <person name="Jiang H."/>
            <person name="Zou Z."/>
            <person name="Marshall J."/>
            <person name="Elpidina E."/>
            <person name="Vinokurov K."/>
            <person name="Oppert C."/>
            <person name="Zou Z."/>
            <person name="Evans J."/>
            <person name="Lu Z."/>
            <person name="Zhao P."/>
            <person name="Sumathipala N."/>
            <person name="Altincicek B."/>
            <person name="Vilcinskas A."/>
            <person name="Williams M."/>
            <person name="Hultmark D."/>
            <person name="Hetru C."/>
            <person name="Jiang H."/>
            <person name="Grimmelikhuijzen C.J."/>
            <person name="Hauser F."/>
            <person name="Cazzamali G."/>
            <person name="Williamson M."/>
            <person name="Park Y."/>
            <person name="Li B."/>
            <person name="Tanaka Y."/>
            <person name="Predel R."/>
            <person name="Neupert S."/>
            <person name="Schachtner J."/>
            <person name="Verleyen P."/>
            <person name="Raible F."/>
            <person name="Bork P."/>
            <person name="Friedrich M."/>
            <person name="Walden K.K."/>
            <person name="Robertson H.M."/>
            <person name="Angeli S."/>
            <person name="Foret S."/>
            <person name="Bucher G."/>
            <person name="Schuetz S."/>
            <person name="Maleszka R."/>
            <person name="Wimmer E.A."/>
            <person name="Beeman R.W."/>
            <person name="Lorenzen M."/>
            <person name="Tomoyasu Y."/>
            <person name="Miller S.C."/>
            <person name="Grossmann D."/>
            <person name="Bucher G."/>
        </authorList>
    </citation>
    <scope>NUCLEOTIDE SEQUENCE [LARGE SCALE GENOMIC DNA]</scope>
    <source>
        <strain evidence="6 7">Georgia GA2</strain>
    </source>
</reference>
<evidence type="ECO:0000256" key="1">
    <source>
        <dbReference type="ARBA" id="ARBA00004177"/>
    </source>
</evidence>
<keyword evidence="7" id="KW-1185">Reference proteome</keyword>
<dbReference type="InParanoid" id="D6WSD3"/>
<dbReference type="GO" id="GO:0032456">
    <property type="term" value="P:endocytic recycling"/>
    <property type="evidence" value="ECO:0000318"/>
    <property type="project" value="GO_Central"/>
</dbReference>
<evidence type="ECO:0000256" key="2">
    <source>
        <dbReference type="ARBA" id="ARBA00010704"/>
    </source>
</evidence>
<name>D6WSD3_TRICA</name>
<dbReference type="FunCoup" id="D6WSD3">
    <property type="interactions" value="1815"/>
</dbReference>
<dbReference type="STRING" id="7070.D6WSD3"/>
<sequence>MSSNYNIEWKTCTDEHFSAKTKGLSGVKTTDHPLKTAIVTERVPRRILGSQPSTGRTTPVSTPSVILEPLSMALEGVDPLTAFAIEEMDPLTKLAAQESRDKVDSSQDKKLSDYKCEVDAWAMKKASILSKYTTSEKISIVTSFLSDGDKVVVKAQSTAVDKMQHRLEQLDYIEEGSQTRLDLSQTEYVNRIEQLNRELVSAWNSEQRVKALKIAIQCAKLLSDTSVLTFYPSKFVLITDILDVFGQLVYNRLSTKTDSHKLGSKTKLPEDFTPEMVSDSAKETCLNWFYKIASIRELVPRLYVEMALMKSYYFLSLSECQEALRRLTHMINGIGNPLVAVYARCYLCRVGCSLSNRIKNKEYLLQNFHRFLQNYQHLFSRSVKGELAQQKVSQSVYMSLFTPALDYMLQTVACDNSDALLNELLERCKVHGNSSLILNTVMSAFKPHLISARTLQFLEMIEHCLDQGIPLHSLLRTLGLCVSVAPPPLEHRRQILSTAWKHITGLKQVEEYIACAEPWVLYVVKYFSHRELNTILGDIIDHIAPDRSYEQYYNQLKNVVENIVLNIQDFEALLVMDNFLPLIDLFQQESIRVEVCKKVLSGSNSNLIFVNDAVVVNALMFLCTVLHDSVNALTPEDEYRQIGDILCHVIKTIDYGRDFEQQLTFYVEARASFSNIDIVFVQLVQCVNALSVKTRQIVKGLHTRKTGDFVRACAAYCFITVPSIKSAKHRLRLYLLSGQVALFNHCLGQADACFKAALTTISEIQNDKTQFPESELIPYVKQFLSILLVVPDNPDCSVLNLTRALLNVLQGYSWESNISLISIYLSVIDMLSVMAQEWYPYHIDKVESNDSLYGSDKKFIAEINKICSVVTNELMSKLQSLGPCTKQSTFAIELFVKLAVRNDLTNQMLVLALNLWNLAKRDNTLDTKYLVCETLDENNVSILCILPDQNKKLRKKTNVRMQ</sequence>
<dbReference type="PANTHER" id="PTHR13673">
    <property type="entry name" value="ESOPHAGEAL CANCER ASSOCIATED PROTEIN"/>
    <property type="match status" value="1"/>
</dbReference>
<organism evidence="6 7">
    <name type="scientific">Tribolium castaneum</name>
    <name type="common">Red flour beetle</name>
    <dbReference type="NCBI Taxonomy" id="7070"/>
    <lineage>
        <taxon>Eukaryota</taxon>
        <taxon>Metazoa</taxon>
        <taxon>Ecdysozoa</taxon>
        <taxon>Arthropoda</taxon>
        <taxon>Hexapoda</taxon>
        <taxon>Insecta</taxon>
        <taxon>Pterygota</taxon>
        <taxon>Neoptera</taxon>
        <taxon>Endopterygota</taxon>
        <taxon>Coleoptera</taxon>
        <taxon>Polyphaga</taxon>
        <taxon>Cucujiformia</taxon>
        <taxon>Tenebrionidae</taxon>
        <taxon>Tenebrionidae incertae sedis</taxon>
        <taxon>Tribolium</taxon>
    </lineage>
</organism>
<keyword evidence="4" id="KW-0967">Endosome</keyword>
<evidence type="ECO:0000313" key="6">
    <source>
        <dbReference type="EMBL" id="EFA06625.1"/>
    </source>
</evidence>
<dbReference type="GO" id="GO:0015031">
    <property type="term" value="P:protein transport"/>
    <property type="evidence" value="ECO:0007669"/>
    <property type="project" value="UniProtKB-KW"/>
</dbReference>
<dbReference type="InterPro" id="IPR029705">
    <property type="entry name" value="VPS35L"/>
</dbReference>
<dbReference type="PANTHER" id="PTHR13673:SF0">
    <property type="entry name" value="VPS35 ENDOSOMAL PROTEIN-SORTING FACTOR-LIKE"/>
    <property type="match status" value="1"/>
</dbReference>
<dbReference type="Proteomes" id="UP000007266">
    <property type="component" value="Linkage group 7"/>
</dbReference>
<dbReference type="GO" id="GO:0005768">
    <property type="term" value="C:endosome"/>
    <property type="evidence" value="ECO:0000318"/>
    <property type="project" value="GO_Central"/>
</dbReference>
<dbReference type="HOGENOM" id="CLU_012270_0_0_1"/>
<evidence type="ECO:0000256" key="5">
    <source>
        <dbReference type="ARBA" id="ARBA00022927"/>
    </source>
</evidence>
<dbReference type="PhylomeDB" id="D6WSD3"/>
<dbReference type="eggNOG" id="KOG3682">
    <property type="taxonomic scope" value="Eukaryota"/>
</dbReference>
<evidence type="ECO:0000256" key="4">
    <source>
        <dbReference type="ARBA" id="ARBA00022753"/>
    </source>
</evidence>
<protein>
    <submittedName>
        <fullName evidence="6">UPF0505 protein CG8202-like Protein</fullName>
    </submittedName>
</protein>
<evidence type="ECO:0000256" key="3">
    <source>
        <dbReference type="ARBA" id="ARBA00022448"/>
    </source>
</evidence>
<gene>
    <name evidence="6" type="primary">AUGUSTUS-3.0.2_09544</name>
    <name evidence="6" type="ORF">TcasGA2_TC009544</name>
</gene>
<keyword evidence="5" id="KW-0653">Protein transport</keyword>
<comment type="subcellular location">
    <subcellularLocation>
        <location evidence="1">Endosome</location>
    </subcellularLocation>
</comment>
<reference evidence="6 7" key="2">
    <citation type="journal article" date="2010" name="Nucleic Acids Res.">
        <title>BeetleBase in 2010: revisions to provide comprehensive genomic information for Tribolium castaneum.</title>
        <authorList>
            <person name="Kim H.S."/>
            <person name="Murphy T."/>
            <person name="Xia J."/>
            <person name="Caragea D."/>
            <person name="Park Y."/>
            <person name="Beeman R.W."/>
            <person name="Lorenzen M.D."/>
            <person name="Butcher S."/>
            <person name="Manak J.R."/>
            <person name="Brown S.J."/>
        </authorList>
    </citation>
    <scope>GENOME REANNOTATION</scope>
    <source>
        <strain evidence="6 7">Georgia GA2</strain>
    </source>
</reference>
<evidence type="ECO:0000313" key="7">
    <source>
        <dbReference type="Proteomes" id="UP000007266"/>
    </source>
</evidence>
<dbReference type="AlphaFoldDB" id="D6WSD3"/>
<comment type="similarity">
    <text evidence="2">Belongs to the VPS35L family.</text>
</comment>
<dbReference type="OMA" id="RVEVCKN"/>
<dbReference type="EMBL" id="KQ971352">
    <property type="protein sequence ID" value="EFA06625.1"/>
    <property type="molecule type" value="Genomic_DNA"/>
</dbReference>
<accession>D6WSD3</accession>